<dbReference type="OrthoDB" id="9805504at2"/>
<dbReference type="Proteomes" id="UP000241808">
    <property type="component" value="Unassembled WGS sequence"/>
</dbReference>
<evidence type="ECO:0000256" key="1">
    <source>
        <dbReference type="SAM" id="Phobius"/>
    </source>
</evidence>
<dbReference type="Pfam" id="PF00565">
    <property type="entry name" value="SNase"/>
    <property type="match status" value="1"/>
</dbReference>
<dbReference type="EMBL" id="PZZL01000001">
    <property type="protein sequence ID" value="PTM61500.1"/>
    <property type="molecule type" value="Genomic_DNA"/>
</dbReference>
<keyword evidence="3" id="KW-0378">Hydrolase</keyword>
<keyword evidence="1" id="KW-0812">Transmembrane</keyword>
<evidence type="ECO:0000259" key="2">
    <source>
        <dbReference type="PROSITE" id="PS50830"/>
    </source>
</evidence>
<keyword evidence="3" id="KW-0540">Nuclease</keyword>
<dbReference type="GO" id="GO:0004519">
    <property type="term" value="F:endonuclease activity"/>
    <property type="evidence" value="ECO:0007669"/>
    <property type="project" value="UniProtKB-KW"/>
</dbReference>
<sequence length="185" mass="20540">MTVPALLRFSRFRSLRPQTGFLWLLAAVAGITALVVQHAWRKAGSPRTVSGHARIIDGDSLVVAGVEVRLWGIDAPELSQRCQRDGREVRCGREAHRSLIALAAGQPLTCERRDIDRYGRTVAICRVDVVDLGRAQVLAGHAVAFGAYYQDEAAARDARRGLWAGEFVRPRDWRAQHRAIVPTEH</sequence>
<dbReference type="Gene3D" id="2.40.50.90">
    <property type="match status" value="1"/>
</dbReference>
<proteinExistence type="predicted"/>
<dbReference type="PANTHER" id="PTHR12302:SF26">
    <property type="entry name" value="BLR1266 PROTEIN"/>
    <property type="match status" value="1"/>
</dbReference>
<gene>
    <name evidence="3" type="ORF">C8P69_101169</name>
</gene>
<dbReference type="RefSeq" id="WP_108173970.1">
    <property type="nucleotide sequence ID" value="NZ_PZZL01000001.1"/>
</dbReference>
<keyword evidence="3" id="KW-0255">Endonuclease</keyword>
<dbReference type="SUPFAM" id="SSF50199">
    <property type="entry name" value="Staphylococcal nuclease"/>
    <property type="match status" value="1"/>
</dbReference>
<dbReference type="SMART" id="SM00318">
    <property type="entry name" value="SNc"/>
    <property type="match status" value="1"/>
</dbReference>
<feature type="domain" description="TNase-like" evidence="2">
    <location>
        <begin position="54"/>
        <end position="165"/>
    </location>
</feature>
<name>A0A2T4ZHN2_9HYPH</name>
<comment type="caution">
    <text evidence="3">The sequence shown here is derived from an EMBL/GenBank/DDBJ whole genome shotgun (WGS) entry which is preliminary data.</text>
</comment>
<dbReference type="PROSITE" id="PS50830">
    <property type="entry name" value="TNASE_3"/>
    <property type="match status" value="1"/>
</dbReference>
<reference evidence="3 4" key="1">
    <citation type="submission" date="2018-04" db="EMBL/GenBank/DDBJ databases">
        <title>Genomic Encyclopedia of Archaeal and Bacterial Type Strains, Phase II (KMG-II): from individual species to whole genera.</title>
        <authorList>
            <person name="Goeker M."/>
        </authorList>
    </citation>
    <scope>NUCLEOTIDE SEQUENCE [LARGE SCALE GENOMIC DNA]</scope>
    <source>
        <strain evidence="3 4">DSM 25521</strain>
    </source>
</reference>
<accession>A0A2T4ZHN2</accession>
<organism evidence="3 4">
    <name type="scientific">Phreatobacter oligotrophus</name>
    <dbReference type="NCBI Taxonomy" id="1122261"/>
    <lineage>
        <taxon>Bacteria</taxon>
        <taxon>Pseudomonadati</taxon>
        <taxon>Pseudomonadota</taxon>
        <taxon>Alphaproteobacteria</taxon>
        <taxon>Hyphomicrobiales</taxon>
        <taxon>Phreatobacteraceae</taxon>
        <taxon>Phreatobacter</taxon>
    </lineage>
</organism>
<dbReference type="PANTHER" id="PTHR12302">
    <property type="entry name" value="EBNA2 BINDING PROTEIN P100"/>
    <property type="match status" value="1"/>
</dbReference>
<feature type="transmembrane region" description="Helical" evidence="1">
    <location>
        <begin position="21"/>
        <end position="40"/>
    </location>
</feature>
<dbReference type="InterPro" id="IPR035437">
    <property type="entry name" value="SNase_OB-fold_sf"/>
</dbReference>
<protein>
    <submittedName>
        <fullName evidence="3">Endonuclease YncB(Thermonuclease family)</fullName>
    </submittedName>
</protein>
<dbReference type="InterPro" id="IPR016071">
    <property type="entry name" value="Staphylococal_nuclease_OB-fold"/>
</dbReference>
<keyword evidence="1" id="KW-1133">Transmembrane helix</keyword>
<keyword evidence="4" id="KW-1185">Reference proteome</keyword>
<evidence type="ECO:0000313" key="4">
    <source>
        <dbReference type="Proteomes" id="UP000241808"/>
    </source>
</evidence>
<dbReference type="AlphaFoldDB" id="A0A2T4ZHN2"/>
<keyword evidence="1" id="KW-0472">Membrane</keyword>
<evidence type="ECO:0000313" key="3">
    <source>
        <dbReference type="EMBL" id="PTM61500.1"/>
    </source>
</evidence>